<dbReference type="Proteomes" id="UP000095285">
    <property type="component" value="Unassembled WGS sequence"/>
</dbReference>
<keyword evidence="7" id="KW-0406">Ion transport</keyword>
<dbReference type="InParanoid" id="A0A1I7V9K3"/>
<evidence type="ECO:0000256" key="7">
    <source>
        <dbReference type="ARBA" id="ARBA00023065"/>
    </source>
</evidence>
<evidence type="ECO:0000313" key="9">
    <source>
        <dbReference type="WBParaSite" id="EN70_1135"/>
    </source>
</evidence>
<gene>
    <name evidence="9" type="primary">LOAG_08611</name>
</gene>
<dbReference type="AlphaFoldDB" id="A0A1I7V9K3"/>
<dbReference type="STRING" id="7209.A0A1I7V9K3"/>
<evidence type="ECO:0000256" key="1">
    <source>
        <dbReference type="ARBA" id="ARBA00008936"/>
    </source>
</evidence>
<keyword evidence="6" id="KW-1278">Translocase</keyword>
<dbReference type="WBParaSite" id="EN70_1135">
    <property type="protein sequence ID" value="EN70_1135"/>
    <property type="gene ID" value="EN70_1135"/>
</dbReference>
<accession>A0A1I7V9K3</accession>
<evidence type="ECO:0000256" key="3">
    <source>
        <dbReference type="ARBA" id="ARBA00022448"/>
    </source>
</evidence>
<dbReference type="Gene3D" id="3.40.50.300">
    <property type="entry name" value="P-loop containing nucleotide triphosphate hydrolases"/>
    <property type="match status" value="1"/>
</dbReference>
<dbReference type="PANTHER" id="PTHR43607">
    <property type="entry name" value="V-TYPE PROTON ATPASE CATALYTIC SUBUNIT A"/>
    <property type="match status" value="1"/>
</dbReference>
<name>A0A1I7V9K3_LOALO</name>
<reference evidence="9" key="2">
    <citation type="submission" date="2016-11" db="UniProtKB">
        <authorList>
            <consortium name="WormBaseParasite"/>
        </authorList>
    </citation>
    <scope>IDENTIFICATION</scope>
</reference>
<dbReference type="OrthoDB" id="1676488at2759"/>
<dbReference type="GO" id="GO:0046961">
    <property type="term" value="F:proton-transporting ATPase activity, rotational mechanism"/>
    <property type="evidence" value="ECO:0007669"/>
    <property type="project" value="InterPro"/>
</dbReference>
<evidence type="ECO:0000256" key="4">
    <source>
        <dbReference type="ARBA" id="ARBA00022741"/>
    </source>
</evidence>
<proteinExistence type="inferred from homology"/>
<dbReference type="InterPro" id="IPR027417">
    <property type="entry name" value="P-loop_NTPase"/>
</dbReference>
<keyword evidence="8" id="KW-1185">Reference proteome</keyword>
<evidence type="ECO:0000256" key="5">
    <source>
        <dbReference type="ARBA" id="ARBA00022840"/>
    </source>
</evidence>
<dbReference type="eggNOG" id="KOG1352">
    <property type="taxonomic scope" value="Eukaryota"/>
</dbReference>
<comment type="similarity">
    <text evidence="1">Belongs to the ATPase alpha/beta chains family.</text>
</comment>
<dbReference type="GO" id="GO:0046034">
    <property type="term" value="P:ATP metabolic process"/>
    <property type="evidence" value="ECO:0007669"/>
    <property type="project" value="InterPro"/>
</dbReference>
<sequence length="76" mass="8110">MEVNGKTTSIMIRHLHEMPDDFGYLAYFAACFGFIQCLGSPKSEKSVAIVGAVSPLGGDFANPVTTATFSIVLLEP</sequence>
<dbReference type="InterPro" id="IPR022878">
    <property type="entry name" value="V-ATPase_asu"/>
</dbReference>
<evidence type="ECO:0000313" key="8">
    <source>
        <dbReference type="Proteomes" id="UP000095285"/>
    </source>
</evidence>
<organism evidence="8 9">
    <name type="scientific">Loa loa</name>
    <name type="common">Eye worm</name>
    <name type="synonym">Filaria loa</name>
    <dbReference type="NCBI Taxonomy" id="7209"/>
    <lineage>
        <taxon>Eukaryota</taxon>
        <taxon>Metazoa</taxon>
        <taxon>Ecdysozoa</taxon>
        <taxon>Nematoda</taxon>
        <taxon>Chromadorea</taxon>
        <taxon>Rhabditida</taxon>
        <taxon>Spirurina</taxon>
        <taxon>Spiruromorpha</taxon>
        <taxon>Filarioidea</taxon>
        <taxon>Onchocercidae</taxon>
        <taxon>Loa</taxon>
    </lineage>
</organism>
<evidence type="ECO:0000256" key="6">
    <source>
        <dbReference type="ARBA" id="ARBA00022967"/>
    </source>
</evidence>
<dbReference type="EC" id="7.1.2.2" evidence="2"/>
<evidence type="ECO:0000256" key="2">
    <source>
        <dbReference type="ARBA" id="ARBA00012473"/>
    </source>
</evidence>
<reference evidence="8" key="1">
    <citation type="submission" date="2012-04" db="EMBL/GenBank/DDBJ databases">
        <title>The Genome Sequence of Loa loa.</title>
        <authorList>
            <consortium name="The Broad Institute Genome Sequencing Platform"/>
            <consortium name="Broad Institute Genome Sequencing Center for Infectious Disease"/>
            <person name="Nutman T.B."/>
            <person name="Fink D.L."/>
            <person name="Russ C."/>
            <person name="Young S."/>
            <person name="Zeng Q."/>
            <person name="Gargeya S."/>
            <person name="Alvarado L."/>
            <person name="Berlin A."/>
            <person name="Chapman S.B."/>
            <person name="Chen Z."/>
            <person name="Freedman E."/>
            <person name="Gellesch M."/>
            <person name="Goldberg J."/>
            <person name="Griggs A."/>
            <person name="Gujja S."/>
            <person name="Heilman E.R."/>
            <person name="Heiman D."/>
            <person name="Howarth C."/>
            <person name="Mehta T."/>
            <person name="Neiman D."/>
            <person name="Pearson M."/>
            <person name="Roberts A."/>
            <person name="Saif S."/>
            <person name="Shea T."/>
            <person name="Shenoy N."/>
            <person name="Sisk P."/>
            <person name="Stolte C."/>
            <person name="Sykes S."/>
            <person name="White J."/>
            <person name="Yandava C."/>
            <person name="Haas B."/>
            <person name="Henn M.R."/>
            <person name="Nusbaum C."/>
            <person name="Birren B."/>
        </authorList>
    </citation>
    <scope>NUCLEOTIDE SEQUENCE [LARGE SCALE GENOMIC DNA]</scope>
</reference>
<protein>
    <recommendedName>
        <fullName evidence="2">H(+)-transporting two-sector ATPase</fullName>
        <ecNumber evidence="2">7.1.2.2</ecNumber>
    </recommendedName>
</protein>
<keyword evidence="4" id="KW-0547">Nucleotide-binding</keyword>
<dbReference type="PANTHER" id="PTHR43607:SF1">
    <property type="entry name" value="H(+)-TRANSPORTING TWO-SECTOR ATPASE"/>
    <property type="match status" value="1"/>
</dbReference>
<keyword evidence="5" id="KW-0067">ATP-binding</keyword>
<keyword evidence="3" id="KW-0813">Transport</keyword>
<dbReference type="GO" id="GO:0005524">
    <property type="term" value="F:ATP binding"/>
    <property type="evidence" value="ECO:0007669"/>
    <property type="project" value="UniProtKB-KW"/>
</dbReference>